<keyword evidence="12" id="KW-0540">Nuclease</keyword>
<dbReference type="FunFam" id="1.10.340.30:FF:000001">
    <property type="entry name" value="Endonuclease III"/>
    <property type="match status" value="1"/>
</dbReference>
<keyword evidence="12" id="KW-0255">Endonuclease</keyword>
<comment type="cofactor">
    <cofactor evidence="1">
        <name>[4Fe-4S] cluster</name>
        <dbReference type="ChEBI" id="CHEBI:49883"/>
    </cofactor>
</comment>
<evidence type="ECO:0000256" key="8">
    <source>
        <dbReference type="ARBA" id="ARBA00023204"/>
    </source>
</evidence>
<dbReference type="GO" id="GO:0051539">
    <property type="term" value="F:4 iron, 4 sulfur cluster binding"/>
    <property type="evidence" value="ECO:0007669"/>
    <property type="project" value="InterPro"/>
</dbReference>
<evidence type="ECO:0000256" key="1">
    <source>
        <dbReference type="ARBA" id="ARBA00001966"/>
    </source>
</evidence>
<keyword evidence="3" id="KW-0479">Metal-binding</keyword>
<dbReference type="InterPro" id="IPR011257">
    <property type="entry name" value="DNA_glycosylase"/>
</dbReference>
<keyword evidence="5" id="KW-0378">Hydrolase</keyword>
<reference evidence="12" key="1">
    <citation type="submission" date="2020-10" db="EMBL/GenBank/DDBJ databases">
        <authorList>
            <person name="Gilroy R."/>
        </authorList>
    </citation>
    <scope>NUCLEOTIDE SEQUENCE</scope>
    <source>
        <strain evidence="12">6276</strain>
    </source>
</reference>
<dbReference type="Gene3D" id="1.10.340.30">
    <property type="entry name" value="Hypothetical protein, domain 2"/>
    <property type="match status" value="1"/>
</dbReference>
<evidence type="ECO:0000256" key="6">
    <source>
        <dbReference type="ARBA" id="ARBA00023004"/>
    </source>
</evidence>
<evidence type="ECO:0000313" key="13">
    <source>
        <dbReference type="Proteomes" id="UP000823928"/>
    </source>
</evidence>
<dbReference type="InterPro" id="IPR003651">
    <property type="entry name" value="Endonuclease3_FeS-loop_motif"/>
</dbReference>
<accession>A0A9D1EZ12</accession>
<keyword evidence="10" id="KW-0326">Glycosidase</keyword>
<protein>
    <submittedName>
        <fullName evidence="12">Endonuclease III</fullName>
    </submittedName>
</protein>
<dbReference type="GO" id="GO:0006289">
    <property type="term" value="P:nucleotide-excision repair"/>
    <property type="evidence" value="ECO:0007669"/>
    <property type="project" value="TreeGrafter"/>
</dbReference>
<dbReference type="Gene3D" id="1.10.1670.10">
    <property type="entry name" value="Helix-hairpin-Helix base-excision DNA repair enzymes (C-terminal)"/>
    <property type="match status" value="1"/>
</dbReference>
<dbReference type="InterPro" id="IPR003265">
    <property type="entry name" value="HhH-GPD_domain"/>
</dbReference>
<evidence type="ECO:0000256" key="9">
    <source>
        <dbReference type="ARBA" id="ARBA00023239"/>
    </source>
</evidence>
<proteinExistence type="inferred from homology"/>
<evidence type="ECO:0000256" key="10">
    <source>
        <dbReference type="ARBA" id="ARBA00023295"/>
    </source>
</evidence>
<dbReference type="Proteomes" id="UP000823928">
    <property type="component" value="Unassembled WGS sequence"/>
</dbReference>
<dbReference type="SMART" id="SM00525">
    <property type="entry name" value="FES"/>
    <property type="match status" value="1"/>
</dbReference>
<dbReference type="PIRSF" id="PIRSF001435">
    <property type="entry name" value="Nth"/>
    <property type="match status" value="1"/>
</dbReference>
<dbReference type="GO" id="GO:0000703">
    <property type="term" value="F:oxidized pyrimidine nucleobase lesion DNA N-glycosylase activity"/>
    <property type="evidence" value="ECO:0007669"/>
    <property type="project" value="TreeGrafter"/>
</dbReference>
<keyword evidence="4" id="KW-0227">DNA damage</keyword>
<dbReference type="Pfam" id="PF10576">
    <property type="entry name" value="EndIII_4Fe-2S"/>
    <property type="match status" value="1"/>
</dbReference>
<evidence type="ECO:0000256" key="7">
    <source>
        <dbReference type="ARBA" id="ARBA00023014"/>
    </source>
</evidence>
<dbReference type="PANTHER" id="PTHR43286">
    <property type="entry name" value="ENDONUCLEASE III-LIKE PROTEIN 1"/>
    <property type="match status" value="1"/>
</dbReference>
<comment type="similarity">
    <text evidence="2">Belongs to the Nth/MutY family.</text>
</comment>
<evidence type="ECO:0000256" key="2">
    <source>
        <dbReference type="ARBA" id="ARBA00008343"/>
    </source>
</evidence>
<evidence type="ECO:0000256" key="3">
    <source>
        <dbReference type="ARBA" id="ARBA00022723"/>
    </source>
</evidence>
<dbReference type="Pfam" id="PF00730">
    <property type="entry name" value="HhH-GPD"/>
    <property type="match status" value="1"/>
</dbReference>
<organism evidence="12 13">
    <name type="scientific">Candidatus Scatousia excrementigallinarum</name>
    <dbReference type="NCBI Taxonomy" id="2840935"/>
    <lineage>
        <taxon>Bacteria</taxon>
        <taxon>Candidatus Scatousia</taxon>
    </lineage>
</organism>
<dbReference type="InterPro" id="IPR023170">
    <property type="entry name" value="HhH_base_excis_C"/>
</dbReference>
<evidence type="ECO:0000256" key="5">
    <source>
        <dbReference type="ARBA" id="ARBA00022801"/>
    </source>
</evidence>
<dbReference type="GO" id="GO:0016829">
    <property type="term" value="F:lyase activity"/>
    <property type="evidence" value="ECO:0007669"/>
    <property type="project" value="UniProtKB-KW"/>
</dbReference>
<dbReference type="GO" id="GO:0006285">
    <property type="term" value="P:base-excision repair, AP site formation"/>
    <property type="evidence" value="ECO:0007669"/>
    <property type="project" value="TreeGrafter"/>
</dbReference>
<evidence type="ECO:0000259" key="11">
    <source>
        <dbReference type="SMART" id="SM00478"/>
    </source>
</evidence>
<keyword evidence="9" id="KW-0456">Lyase</keyword>
<reference evidence="12" key="2">
    <citation type="journal article" date="2021" name="PeerJ">
        <title>Extensive microbial diversity within the chicken gut microbiome revealed by metagenomics and culture.</title>
        <authorList>
            <person name="Gilroy R."/>
            <person name="Ravi A."/>
            <person name="Getino M."/>
            <person name="Pursley I."/>
            <person name="Horton D.L."/>
            <person name="Alikhan N.F."/>
            <person name="Baker D."/>
            <person name="Gharbi K."/>
            <person name="Hall N."/>
            <person name="Watson M."/>
            <person name="Adriaenssens E.M."/>
            <person name="Foster-Nyarko E."/>
            <person name="Jarju S."/>
            <person name="Secka A."/>
            <person name="Antonio M."/>
            <person name="Oren A."/>
            <person name="Chaudhuri R.R."/>
            <person name="La Ragione R."/>
            <person name="Hildebrand F."/>
            <person name="Pallen M.J."/>
        </authorList>
    </citation>
    <scope>NUCLEOTIDE SEQUENCE</scope>
    <source>
        <strain evidence="12">6276</strain>
    </source>
</reference>
<dbReference type="PROSITE" id="PS00764">
    <property type="entry name" value="ENDONUCLEASE_III_1"/>
    <property type="match status" value="1"/>
</dbReference>
<evidence type="ECO:0000256" key="4">
    <source>
        <dbReference type="ARBA" id="ARBA00022763"/>
    </source>
</evidence>
<feature type="domain" description="HhH-GPD" evidence="11">
    <location>
        <begin position="46"/>
        <end position="193"/>
    </location>
</feature>
<comment type="caution">
    <text evidence="12">The sequence shown here is derived from an EMBL/GenBank/DDBJ whole genome shotgun (WGS) entry which is preliminary data.</text>
</comment>
<dbReference type="SMART" id="SM00478">
    <property type="entry name" value="ENDO3c"/>
    <property type="match status" value="1"/>
</dbReference>
<keyword evidence="6" id="KW-0408">Iron</keyword>
<dbReference type="CDD" id="cd00056">
    <property type="entry name" value="ENDO3c"/>
    <property type="match status" value="1"/>
</dbReference>
<keyword evidence="8" id="KW-0234">DNA repair</keyword>
<dbReference type="InterPro" id="IPR004035">
    <property type="entry name" value="Endouclease-III_FeS-bd_BS"/>
</dbReference>
<dbReference type="GO" id="GO:0003906">
    <property type="term" value="F:DNA-(apurinic or apyrimidinic site) endonuclease activity"/>
    <property type="evidence" value="ECO:0007669"/>
    <property type="project" value="TreeGrafter"/>
</dbReference>
<keyword evidence="7" id="KW-0411">Iron-sulfur</keyword>
<evidence type="ECO:0000313" key="12">
    <source>
        <dbReference type="EMBL" id="HIS36309.1"/>
    </source>
</evidence>
<dbReference type="EMBL" id="DVIU01000135">
    <property type="protein sequence ID" value="HIS36309.1"/>
    <property type="molecule type" value="Genomic_DNA"/>
</dbReference>
<dbReference type="GO" id="GO:0046872">
    <property type="term" value="F:metal ion binding"/>
    <property type="evidence" value="ECO:0007669"/>
    <property type="project" value="UniProtKB-KW"/>
</dbReference>
<dbReference type="AlphaFoldDB" id="A0A9D1EZ12"/>
<dbReference type="SUPFAM" id="SSF48150">
    <property type="entry name" value="DNA-glycosylase"/>
    <property type="match status" value="1"/>
</dbReference>
<sequence>MAKLKNNEHIDEIVDLLKKAEQPRSEFVHLMDTFNDPYLVLISCILSLRTNDKTTYPATLRMLELGRTPAEFAVCDVKKLEKAIYPVGFYANKAKQIVELSKRLVDEYNSQVPESIDEMIKFNGVGRKTANLVMSRGFNKPAICVDVHVHRIFNRLGYIKTRTPEETEFALRDKLPLKHWIDINTLLVTHGQNVCKPINPKCDICPIKDYCKKLI</sequence>
<name>A0A9D1EZ12_9BACT</name>
<dbReference type="PANTHER" id="PTHR43286:SF1">
    <property type="entry name" value="ENDONUCLEASE III-LIKE PROTEIN 1"/>
    <property type="match status" value="1"/>
</dbReference>
<gene>
    <name evidence="12" type="ORF">IAC10_06730</name>
</gene>